<protein>
    <submittedName>
        <fullName evidence="1">ADCK1 protein</fullName>
    </submittedName>
</protein>
<dbReference type="AlphaFoldDB" id="A0A812JHA4"/>
<feature type="non-terminal residue" evidence="1">
    <location>
        <position position="1"/>
    </location>
</feature>
<organism evidence="1 2">
    <name type="scientific">Symbiodinium natans</name>
    <dbReference type="NCBI Taxonomy" id="878477"/>
    <lineage>
        <taxon>Eukaryota</taxon>
        <taxon>Sar</taxon>
        <taxon>Alveolata</taxon>
        <taxon>Dinophyceae</taxon>
        <taxon>Suessiales</taxon>
        <taxon>Symbiodiniaceae</taxon>
        <taxon>Symbiodinium</taxon>
    </lineage>
</organism>
<gene>
    <name evidence="1" type="primary">ADCK1</name>
    <name evidence="1" type="ORF">SNAT2548_LOCUS6607</name>
</gene>
<dbReference type="Proteomes" id="UP000604046">
    <property type="component" value="Unassembled WGS sequence"/>
</dbReference>
<sequence length="87" mass="9454">YVVQVDRTAGDVLGLQVDETPDGRLLVLGVKPGLVQDWNDTHPSMQVLPGDILLAVNGQKRDANGLMDAELQASDHLRQVMGDARCF</sequence>
<reference evidence="1" key="1">
    <citation type="submission" date="2021-02" db="EMBL/GenBank/DDBJ databases">
        <authorList>
            <person name="Dougan E. K."/>
            <person name="Rhodes N."/>
            <person name="Thang M."/>
            <person name="Chan C."/>
        </authorList>
    </citation>
    <scope>NUCLEOTIDE SEQUENCE</scope>
</reference>
<proteinExistence type="predicted"/>
<evidence type="ECO:0000313" key="2">
    <source>
        <dbReference type="Proteomes" id="UP000604046"/>
    </source>
</evidence>
<evidence type="ECO:0000313" key="1">
    <source>
        <dbReference type="EMBL" id="CAE7206680.1"/>
    </source>
</evidence>
<keyword evidence="2" id="KW-1185">Reference proteome</keyword>
<dbReference type="EMBL" id="CAJNDS010000445">
    <property type="protein sequence ID" value="CAE7206680.1"/>
    <property type="molecule type" value="Genomic_DNA"/>
</dbReference>
<accession>A0A812JHA4</accession>
<dbReference type="OrthoDB" id="10511345at2759"/>
<comment type="caution">
    <text evidence="1">The sequence shown here is derived from an EMBL/GenBank/DDBJ whole genome shotgun (WGS) entry which is preliminary data.</text>
</comment>
<name>A0A812JHA4_9DINO</name>